<evidence type="ECO:0000259" key="2">
    <source>
        <dbReference type="Pfam" id="PF01593"/>
    </source>
</evidence>
<protein>
    <recommendedName>
        <fullName evidence="2">Amine oxidase domain-containing protein</fullName>
    </recommendedName>
</protein>
<dbReference type="SUPFAM" id="SSF51905">
    <property type="entry name" value="FAD/NAD(P)-binding domain"/>
    <property type="match status" value="1"/>
</dbReference>
<dbReference type="Proteomes" id="UP000287651">
    <property type="component" value="Unassembled WGS sequence"/>
</dbReference>
<dbReference type="EMBL" id="AMZH03007598">
    <property type="protein sequence ID" value="RRT60932.1"/>
    <property type="molecule type" value="Genomic_DNA"/>
</dbReference>
<accession>A0A426ZAF2</accession>
<evidence type="ECO:0000256" key="1">
    <source>
        <dbReference type="ARBA" id="ARBA00005995"/>
    </source>
</evidence>
<dbReference type="GO" id="GO:0005777">
    <property type="term" value="C:peroxisome"/>
    <property type="evidence" value="ECO:0007669"/>
    <property type="project" value="TreeGrafter"/>
</dbReference>
<dbReference type="SUPFAM" id="SSF54373">
    <property type="entry name" value="FAD-linked reductases, C-terminal domain"/>
    <property type="match status" value="1"/>
</dbReference>
<comment type="similarity">
    <text evidence="1">Belongs to the flavin monoamine oxidase family.</text>
</comment>
<organism evidence="3 4">
    <name type="scientific">Ensete ventricosum</name>
    <name type="common">Abyssinian banana</name>
    <name type="synonym">Musa ensete</name>
    <dbReference type="NCBI Taxonomy" id="4639"/>
    <lineage>
        <taxon>Eukaryota</taxon>
        <taxon>Viridiplantae</taxon>
        <taxon>Streptophyta</taxon>
        <taxon>Embryophyta</taxon>
        <taxon>Tracheophyta</taxon>
        <taxon>Spermatophyta</taxon>
        <taxon>Magnoliopsida</taxon>
        <taxon>Liliopsida</taxon>
        <taxon>Zingiberales</taxon>
        <taxon>Musaceae</taxon>
        <taxon>Ensete</taxon>
    </lineage>
</organism>
<evidence type="ECO:0000313" key="3">
    <source>
        <dbReference type="EMBL" id="RRT60932.1"/>
    </source>
</evidence>
<dbReference type="InterPro" id="IPR050281">
    <property type="entry name" value="Flavin_monoamine_oxidase"/>
</dbReference>
<feature type="domain" description="Amine oxidase" evidence="2">
    <location>
        <begin position="2"/>
        <end position="203"/>
    </location>
</feature>
<dbReference type="InterPro" id="IPR036188">
    <property type="entry name" value="FAD/NAD-bd_sf"/>
</dbReference>
<dbReference type="GO" id="GO:0046592">
    <property type="term" value="F:polyamine oxidase activity"/>
    <property type="evidence" value="ECO:0007669"/>
    <property type="project" value="TreeGrafter"/>
</dbReference>
<proteinExistence type="inferred from homology"/>
<comment type="caution">
    <text evidence="3">The sequence shown here is derived from an EMBL/GenBank/DDBJ whole genome shotgun (WGS) entry which is preliminary data.</text>
</comment>
<dbReference type="GO" id="GO:0006598">
    <property type="term" value="P:polyamine catabolic process"/>
    <property type="evidence" value="ECO:0007669"/>
    <property type="project" value="TreeGrafter"/>
</dbReference>
<dbReference type="AlphaFoldDB" id="A0A426ZAF2"/>
<dbReference type="PANTHER" id="PTHR10742:SF228">
    <property type="entry name" value="POLYAMINE OXIDASE 4-RELATED"/>
    <property type="match status" value="1"/>
</dbReference>
<name>A0A426ZAF2_ENSVE</name>
<dbReference type="PANTHER" id="PTHR10742">
    <property type="entry name" value="FLAVIN MONOAMINE OXIDASE"/>
    <property type="match status" value="1"/>
</dbReference>
<sequence>MSRVSKIARRSNRVIITMEDGSTLIADAAIITVPVGVLKANLIEFEPRLPDWKRSAISDIGVGIENKIALRFNTVFWPNVEVLGLVAHTSYACGYFLNLHKATGHPVLVYMAAGRFAYDIEKLSDEEAINFVMLQLKKMIPDATDPVDSLGSYSCDLVGKPADLYERLCAPVDNLYFAGEAASADHSGSVHGAYTSGITAAEVCRRRLSGQHGMSDLFHLVMREEFAEAMVPLQISRM</sequence>
<gene>
    <name evidence="3" type="ORF">B296_00019703</name>
</gene>
<dbReference type="Pfam" id="PF01593">
    <property type="entry name" value="Amino_oxidase"/>
    <property type="match status" value="1"/>
</dbReference>
<dbReference type="InterPro" id="IPR002937">
    <property type="entry name" value="Amino_oxidase"/>
</dbReference>
<reference evidence="3 4" key="1">
    <citation type="journal article" date="2014" name="Agronomy (Basel)">
        <title>A Draft Genome Sequence for Ensete ventricosum, the Drought-Tolerant Tree Against Hunger.</title>
        <authorList>
            <person name="Harrison J."/>
            <person name="Moore K.A."/>
            <person name="Paszkiewicz K."/>
            <person name="Jones T."/>
            <person name="Grant M."/>
            <person name="Ambacheew D."/>
            <person name="Muzemil S."/>
            <person name="Studholme D.J."/>
        </authorList>
    </citation>
    <scope>NUCLEOTIDE SEQUENCE [LARGE SCALE GENOMIC DNA]</scope>
</reference>
<evidence type="ECO:0000313" key="4">
    <source>
        <dbReference type="Proteomes" id="UP000287651"/>
    </source>
</evidence>
<dbReference type="Gene3D" id="3.50.50.60">
    <property type="entry name" value="FAD/NAD(P)-binding domain"/>
    <property type="match status" value="1"/>
</dbReference>
<dbReference type="Gene3D" id="3.90.660.10">
    <property type="match status" value="1"/>
</dbReference>